<dbReference type="PRINTS" id="PR00131">
    <property type="entry name" value="GLHYDRLASE1"/>
</dbReference>
<gene>
    <name evidence="5" type="ORF">BJ998_008140</name>
</gene>
<name>A0A7W9KQI9_9PSEU</name>
<sequence>MPSEGFAGRWWWGSGASAVQVEGASPADDWSRWTSAGNAPPSYDGNGFARRYREDFALLRELGLTDHRLSINWARVEPVEGRLDQDAVDYYRAVLSAARDAGLRMWVCLLHSAIPVWFADVGGFAGDRASAAWLRWVDLAAALFGDLVGGWMPVNLPTSYAQKAYLTGTFPPGRRDPEQFAAVLATVHAGDFEAALRLREATGKPTCSNEAVLPLYPADDRPETATAVALLDEVVWDSWLNLAREPRYADAFDLIGFSYYYAMSVTSTGAPAPFPAGGRPGPLGYVPWPDGIAVVLDRLHRELPGARIVVAEVGYGDTGGLDDTARCEYLHRAFEHIAAAQDDGMRIEGVSIWTGIDNYEWLAGRSVSFGLFDADRRPRRSASLIRSLTGGR</sequence>
<dbReference type="PANTHER" id="PTHR10353:SF209">
    <property type="entry name" value="GALACTOLIPID GALACTOSYLTRANSFERASE SFR2, CHLOROPLASTIC"/>
    <property type="match status" value="1"/>
</dbReference>
<reference evidence="5 6" key="1">
    <citation type="submission" date="2020-08" db="EMBL/GenBank/DDBJ databases">
        <title>Sequencing the genomes of 1000 actinobacteria strains.</title>
        <authorList>
            <person name="Klenk H.-P."/>
        </authorList>
    </citation>
    <scope>NUCLEOTIDE SEQUENCE [LARGE SCALE GENOMIC DNA]</scope>
    <source>
        <strain evidence="5 6">DSM 43851</strain>
    </source>
</reference>
<organism evidence="5 6">
    <name type="scientific">Kutzneria kofuensis</name>
    <dbReference type="NCBI Taxonomy" id="103725"/>
    <lineage>
        <taxon>Bacteria</taxon>
        <taxon>Bacillati</taxon>
        <taxon>Actinomycetota</taxon>
        <taxon>Actinomycetes</taxon>
        <taxon>Pseudonocardiales</taxon>
        <taxon>Pseudonocardiaceae</taxon>
        <taxon>Kutzneria</taxon>
    </lineage>
</organism>
<evidence type="ECO:0000313" key="5">
    <source>
        <dbReference type="EMBL" id="MBB5896881.1"/>
    </source>
</evidence>
<evidence type="ECO:0000256" key="3">
    <source>
        <dbReference type="ARBA" id="ARBA00023295"/>
    </source>
</evidence>
<evidence type="ECO:0000256" key="4">
    <source>
        <dbReference type="RuleBase" id="RU003690"/>
    </source>
</evidence>
<keyword evidence="3 5" id="KW-0326">Glycosidase</keyword>
<dbReference type="InterPro" id="IPR001360">
    <property type="entry name" value="Glyco_hydro_1"/>
</dbReference>
<dbReference type="SUPFAM" id="SSF51445">
    <property type="entry name" value="(Trans)glycosidases"/>
    <property type="match status" value="1"/>
</dbReference>
<accession>A0A7W9KQI9</accession>
<comment type="similarity">
    <text evidence="1 4">Belongs to the glycosyl hydrolase 1 family.</text>
</comment>
<dbReference type="RefSeq" id="WP_184869370.1">
    <property type="nucleotide sequence ID" value="NZ_BAAAWY010000095.1"/>
</dbReference>
<comment type="caution">
    <text evidence="5">The sequence shown here is derived from an EMBL/GenBank/DDBJ whole genome shotgun (WGS) entry which is preliminary data.</text>
</comment>
<dbReference type="Pfam" id="PF00232">
    <property type="entry name" value="Glyco_hydro_1"/>
    <property type="match status" value="2"/>
</dbReference>
<evidence type="ECO:0000313" key="6">
    <source>
        <dbReference type="Proteomes" id="UP000585638"/>
    </source>
</evidence>
<proteinExistence type="inferred from homology"/>
<dbReference type="Proteomes" id="UP000585638">
    <property type="component" value="Unassembled WGS sequence"/>
</dbReference>
<protein>
    <submittedName>
        <fullName evidence="5">Beta-glucosidase</fullName>
        <ecNumber evidence="5">3.2.1.21</ecNumber>
    </submittedName>
</protein>
<dbReference type="EMBL" id="JACHIR010000002">
    <property type="protein sequence ID" value="MBB5896881.1"/>
    <property type="molecule type" value="Genomic_DNA"/>
</dbReference>
<dbReference type="AlphaFoldDB" id="A0A7W9KQI9"/>
<dbReference type="PANTHER" id="PTHR10353">
    <property type="entry name" value="GLYCOSYL HYDROLASE"/>
    <property type="match status" value="1"/>
</dbReference>
<evidence type="ECO:0000256" key="1">
    <source>
        <dbReference type="ARBA" id="ARBA00010838"/>
    </source>
</evidence>
<keyword evidence="6" id="KW-1185">Reference proteome</keyword>
<dbReference type="GO" id="GO:0005975">
    <property type="term" value="P:carbohydrate metabolic process"/>
    <property type="evidence" value="ECO:0007669"/>
    <property type="project" value="InterPro"/>
</dbReference>
<dbReference type="Gene3D" id="3.20.20.80">
    <property type="entry name" value="Glycosidases"/>
    <property type="match status" value="1"/>
</dbReference>
<keyword evidence="2 5" id="KW-0378">Hydrolase</keyword>
<dbReference type="EC" id="3.2.1.21" evidence="5"/>
<evidence type="ECO:0000256" key="2">
    <source>
        <dbReference type="ARBA" id="ARBA00022801"/>
    </source>
</evidence>
<dbReference type="GO" id="GO:0008422">
    <property type="term" value="F:beta-glucosidase activity"/>
    <property type="evidence" value="ECO:0007669"/>
    <property type="project" value="UniProtKB-EC"/>
</dbReference>
<dbReference type="InterPro" id="IPR017853">
    <property type="entry name" value="GH"/>
</dbReference>